<evidence type="ECO:0000256" key="14">
    <source>
        <dbReference type="ARBA" id="ARBA00023273"/>
    </source>
</evidence>
<name>A0A3P8WC45_CYNSE</name>
<keyword evidence="14" id="KW-0966">Cell projection</keyword>
<dbReference type="Proteomes" id="UP000265120">
    <property type="component" value="Unassembled WGS sequence"/>
</dbReference>
<keyword evidence="12" id="KW-0482">Metalloprotease</keyword>
<evidence type="ECO:0000256" key="5">
    <source>
        <dbReference type="ARBA" id="ARBA00005988"/>
    </source>
</evidence>
<dbReference type="GeneTree" id="ENSGT00940000160201"/>
<dbReference type="Pfam" id="PF18027">
    <property type="entry name" value="Pepdidase_M14_N"/>
    <property type="match status" value="1"/>
</dbReference>
<evidence type="ECO:0000313" key="23">
    <source>
        <dbReference type="Proteomes" id="UP000265120"/>
    </source>
</evidence>
<dbReference type="GO" id="GO:0005814">
    <property type="term" value="C:centriole"/>
    <property type="evidence" value="ECO:0007669"/>
    <property type="project" value="UniProtKB-SubCell"/>
</dbReference>
<keyword evidence="7" id="KW-0121">Carboxypeptidase</keyword>
<dbReference type="GO" id="GO:0008270">
    <property type="term" value="F:zinc ion binding"/>
    <property type="evidence" value="ECO:0007669"/>
    <property type="project" value="InterPro"/>
</dbReference>
<evidence type="ECO:0000256" key="8">
    <source>
        <dbReference type="ARBA" id="ARBA00022670"/>
    </source>
</evidence>
<dbReference type="Gene3D" id="3.40.630.10">
    <property type="entry name" value="Zn peptidases"/>
    <property type="match status" value="1"/>
</dbReference>
<evidence type="ECO:0000256" key="13">
    <source>
        <dbReference type="ARBA" id="ARBA00023212"/>
    </source>
</evidence>
<feature type="region of interest" description="Disordered" evidence="20">
    <location>
        <begin position="946"/>
        <end position="989"/>
    </location>
</feature>
<comment type="subcellular location">
    <subcellularLocation>
        <location evidence="3">Cytoplasm</location>
        <location evidence="3">Cytoskeleton</location>
        <location evidence="3">Cilium basal body</location>
    </subcellularLocation>
    <subcellularLocation>
        <location evidence="2">Cytoplasm</location>
        <location evidence="2">Cytoskeleton</location>
        <location evidence="2">Microtubule organizing center</location>
        <location evidence="2">Centrosome</location>
        <location evidence="2">Centriole</location>
    </subcellularLocation>
    <subcellularLocation>
        <location evidence="4">Cytoplasm</location>
        <location evidence="4">Cytosol</location>
    </subcellularLocation>
</comment>
<evidence type="ECO:0000256" key="17">
    <source>
        <dbReference type="ARBA" id="ARBA00043071"/>
    </source>
</evidence>
<dbReference type="InterPro" id="IPR000834">
    <property type="entry name" value="Peptidase_M14"/>
</dbReference>
<dbReference type="InterPro" id="IPR050821">
    <property type="entry name" value="Cytosolic_carboxypeptidase"/>
</dbReference>
<keyword evidence="10" id="KW-0378">Hydrolase</keyword>
<comment type="cofactor">
    <cofactor evidence="1">
        <name>Zn(2+)</name>
        <dbReference type="ChEBI" id="CHEBI:29105"/>
    </cofactor>
</comment>
<evidence type="ECO:0000256" key="16">
    <source>
        <dbReference type="ARBA" id="ARBA00041046"/>
    </source>
</evidence>
<comment type="similarity">
    <text evidence="5 19">Belongs to the peptidase M14 family.</text>
</comment>
<feature type="compositionally biased region" description="Polar residues" evidence="20">
    <location>
        <begin position="668"/>
        <end position="677"/>
    </location>
</feature>
<evidence type="ECO:0000256" key="18">
    <source>
        <dbReference type="ARBA" id="ARBA00043107"/>
    </source>
</evidence>
<organism evidence="22 23">
    <name type="scientific">Cynoglossus semilaevis</name>
    <name type="common">Tongue sole</name>
    <dbReference type="NCBI Taxonomy" id="244447"/>
    <lineage>
        <taxon>Eukaryota</taxon>
        <taxon>Metazoa</taxon>
        <taxon>Chordata</taxon>
        <taxon>Craniata</taxon>
        <taxon>Vertebrata</taxon>
        <taxon>Euteleostomi</taxon>
        <taxon>Actinopterygii</taxon>
        <taxon>Neopterygii</taxon>
        <taxon>Teleostei</taxon>
        <taxon>Neoteleostei</taxon>
        <taxon>Acanthomorphata</taxon>
        <taxon>Carangaria</taxon>
        <taxon>Pleuronectiformes</taxon>
        <taxon>Pleuronectoidei</taxon>
        <taxon>Cynoglossidae</taxon>
        <taxon>Cynoglossinae</taxon>
        <taxon>Cynoglossus</taxon>
    </lineage>
</organism>
<evidence type="ECO:0000256" key="12">
    <source>
        <dbReference type="ARBA" id="ARBA00023049"/>
    </source>
</evidence>
<evidence type="ECO:0000256" key="15">
    <source>
        <dbReference type="ARBA" id="ARBA00029302"/>
    </source>
</evidence>
<dbReference type="InterPro" id="IPR040626">
    <property type="entry name" value="Pepdidase_M14_N"/>
</dbReference>
<dbReference type="GO" id="GO:0004181">
    <property type="term" value="F:metallocarboxypeptidase activity"/>
    <property type="evidence" value="ECO:0007669"/>
    <property type="project" value="InterPro"/>
</dbReference>
<accession>A0A3P8WC45</accession>
<evidence type="ECO:0000256" key="6">
    <source>
        <dbReference type="ARBA" id="ARBA00022490"/>
    </source>
</evidence>
<dbReference type="PROSITE" id="PS52035">
    <property type="entry name" value="PEPTIDASE_M14"/>
    <property type="match status" value="1"/>
</dbReference>
<dbReference type="Pfam" id="PF00246">
    <property type="entry name" value="Peptidase_M14"/>
    <property type="match status" value="1"/>
</dbReference>
<keyword evidence="8" id="KW-0645">Protease</keyword>
<evidence type="ECO:0000313" key="22">
    <source>
        <dbReference type="Ensembl" id="ENSCSEP00000024244.1"/>
    </source>
</evidence>
<protein>
    <recommendedName>
        <fullName evidence="16">Cytosolic carboxypeptidase 2</fullName>
    </recommendedName>
    <alternativeName>
        <fullName evidence="18">ATP/GTP-binding protein-like 2</fullName>
    </alternativeName>
    <alternativeName>
        <fullName evidence="17">Protein deglutamylase CCP2</fullName>
    </alternativeName>
</protein>
<dbReference type="KEGG" id="csem:103398773"/>
<evidence type="ECO:0000256" key="19">
    <source>
        <dbReference type="PROSITE-ProRule" id="PRU01379"/>
    </source>
</evidence>
<dbReference type="FunFam" id="3.40.630.10:FF:000011">
    <property type="entry name" value="cytosolic carboxypeptidase 2 isoform X1"/>
    <property type="match status" value="1"/>
</dbReference>
<dbReference type="CDD" id="cd06907">
    <property type="entry name" value="M14_AGBL2-3_like"/>
    <property type="match status" value="1"/>
</dbReference>
<keyword evidence="11" id="KW-0862">Zinc</keyword>
<dbReference type="FunCoup" id="A0A3P8WC45">
    <property type="interactions" value="224"/>
</dbReference>
<keyword evidence="6" id="KW-0963">Cytoplasm</keyword>
<dbReference type="AlphaFoldDB" id="A0A3P8WC45"/>
<evidence type="ECO:0000256" key="4">
    <source>
        <dbReference type="ARBA" id="ARBA00004514"/>
    </source>
</evidence>
<keyword evidence="23" id="KW-1185">Reference proteome</keyword>
<dbReference type="OrthoDB" id="10253041at2759"/>
<sequence>MAGSALRNWWNSARSVESNSSYSSTEEDEGRLLDRRQLSAKLHRSMRTKQLLVDFDGSRPVFSLRAPRDLVNLPLISRPHWPIEREVISDIIHHIEWDPPEPEPFYQPTGQERTPMPVGEDRGKVVFLADHATKQPYFTCSRSGGTRGPIRSATCDIRDFTLHFESRFESGNLHKVVQVGAYDYELTLRTDMYTNKHTQWFYFRVGNMKTGVTYRFTIVNLMKSSSLYSLGMKPLLYSEKSAVEKGVGWKRVGSDISYYRNCSPNAMENNSSDSVTLYSLTWTLQFPHDSDTCYLAHCYPYTYSHLQHYLRCVFSNPKVASYCSLRVLCHSMAGNTVYVLTITNRGSKGPGGRTKKAVVVTARVHPGETNSSWMMEGLLDFLLGDSDDAQLLRDIFVFKVVPMLNPDGVVVGNYRCSLVGRDLNRNYKTTLRDSFPCVWHTRNMVKRLMAEMDVVLYCDFHGHNRKNNVFMYGCSNKSDAASLKLQEKVFPLMMSKNMNNKFSFRSCKFRVQKSKEGTGRVAMWRLGIRNCYTMEATFGGSTLGDRRGTHFTTGDLKSLGFYFCDTLLDYCDPDQTKTICCLAELTAMLRKEVKERLGKEFSPDCDISMSDIETSTSGSNSSDSDGLPLHLLPPHTVHPQQTPVKKQKKSLKSYKDRNRMRQERVKNSTETTVPRGSTKNDPRLTHEMTVKMNSPEKPDERHRRKWQKNDVTNNAVITPPNNHADKVTQMSMWHCCQPAEEECQDTVPPYSHHHTDNLRMETSHWRCSSQLLTLRALMLPTQSIMYPSHHHYHYLRPSHITYKVLRGMIPSISTAHRSPSSLCVRRAPDKSPSKHLLSSHISNKSDSQYVYRDRSSLRTAEYYIIPQDFSRAHTDMKEDDALKVGLSVLECRPFGEQRNSSPSVSVRKPRSYSSLIVPMLKGSDQERMRLCKETSSVPKPLYHIKTTFPHSHTSSRLQRSPDNAETGCPKTDGPVTAVKNSRKSQSAPL</sequence>
<dbReference type="Ensembl" id="ENSCSET00000024570.1">
    <property type="protein sequence ID" value="ENSCSEP00000024244.1"/>
    <property type="gene ID" value="ENSCSEG00000015471.1"/>
</dbReference>
<evidence type="ECO:0000259" key="21">
    <source>
        <dbReference type="PROSITE" id="PS52035"/>
    </source>
</evidence>
<dbReference type="InParanoid" id="A0A3P8WC45"/>
<evidence type="ECO:0000256" key="7">
    <source>
        <dbReference type="ARBA" id="ARBA00022645"/>
    </source>
</evidence>
<dbReference type="GO" id="GO:0006508">
    <property type="term" value="P:proteolysis"/>
    <property type="evidence" value="ECO:0007669"/>
    <property type="project" value="UniProtKB-KW"/>
</dbReference>
<keyword evidence="13" id="KW-0206">Cytoskeleton</keyword>
<dbReference type="RefSeq" id="XP_008335725.1">
    <property type="nucleotide sequence ID" value="XM_008337503.3"/>
</dbReference>
<dbReference type="GeneID" id="103398773"/>
<evidence type="ECO:0000256" key="20">
    <source>
        <dbReference type="SAM" id="MobiDB-lite"/>
    </source>
</evidence>
<dbReference type="STRING" id="244447.ENSCSEP00000024244"/>
<reference evidence="22" key="2">
    <citation type="submission" date="2025-09" db="UniProtKB">
        <authorList>
            <consortium name="Ensembl"/>
        </authorList>
    </citation>
    <scope>IDENTIFICATION</scope>
</reference>
<dbReference type="GO" id="GO:0005829">
    <property type="term" value="C:cytosol"/>
    <property type="evidence" value="ECO:0007669"/>
    <property type="project" value="UniProtKB-SubCell"/>
</dbReference>
<feature type="region of interest" description="Disordered" evidence="20">
    <location>
        <begin position="608"/>
        <end position="705"/>
    </location>
</feature>
<evidence type="ECO:0000256" key="1">
    <source>
        <dbReference type="ARBA" id="ARBA00001947"/>
    </source>
</evidence>
<dbReference type="OMA" id="LWQGCEP"/>
<evidence type="ECO:0000256" key="11">
    <source>
        <dbReference type="ARBA" id="ARBA00022833"/>
    </source>
</evidence>
<proteinExistence type="inferred from homology"/>
<dbReference type="PANTHER" id="PTHR12756:SF41">
    <property type="entry name" value="CYTOSOLIC CARBOXYPEPTIDASE 2"/>
    <property type="match status" value="1"/>
</dbReference>
<dbReference type="PANTHER" id="PTHR12756">
    <property type="entry name" value="CYTOSOLIC CARBOXYPEPTIDASE"/>
    <property type="match status" value="1"/>
</dbReference>
<dbReference type="Gene3D" id="2.60.40.3120">
    <property type="match status" value="1"/>
</dbReference>
<dbReference type="CTD" id="79841"/>
<evidence type="ECO:0000256" key="3">
    <source>
        <dbReference type="ARBA" id="ARBA00004120"/>
    </source>
</evidence>
<keyword evidence="9" id="KW-0479">Metal-binding</keyword>
<feature type="compositionally biased region" description="Low complexity" evidence="20">
    <location>
        <begin position="614"/>
        <end position="639"/>
    </location>
</feature>
<evidence type="ECO:0000256" key="10">
    <source>
        <dbReference type="ARBA" id="ARBA00022801"/>
    </source>
</evidence>
<dbReference type="SUPFAM" id="SSF53187">
    <property type="entry name" value="Zn-dependent exopeptidases"/>
    <property type="match status" value="1"/>
</dbReference>
<reference evidence="22" key="1">
    <citation type="submission" date="2025-08" db="UniProtKB">
        <authorList>
            <consortium name="Ensembl"/>
        </authorList>
    </citation>
    <scope>IDENTIFICATION</scope>
</reference>
<feature type="compositionally biased region" description="Basic and acidic residues" evidence="20">
    <location>
        <begin position="678"/>
        <end position="701"/>
    </location>
</feature>
<feature type="domain" description="Peptidase M14" evidence="21">
    <location>
        <begin position="299"/>
        <end position="571"/>
    </location>
</feature>
<evidence type="ECO:0000256" key="9">
    <source>
        <dbReference type="ARBA" id="ARBA00022723"/>
    </source>
</evidence>
<feature type="compositionally biased region" description="Polar residues" evidence="20">
    <location>
        <begin position="948"/>
        <end position="963"/>
    </location>
</feature>
<feature type="compositionally biased region" description="Basic and acidic residues" evidence="20">
    <location>
        <begin position="653"/>
        <end position="667"/>
    </location>
</feature>
<comment type="catalytic activity">
    <reaction evidence="15">
        <text>(L-glutamyl)(n+1)-gamma-L-glutamyl-L-glutamyl-[protein] + H2O = (L-glutamyl)(n)-gamma-L-glutamyl-L-glutamyl-[protein] + L-glutamate</text>
        <dbReference type="Rhea" id="RHEA:60004"/>
        <dbReference type="Rhea" id="RHEA-COMP:15519"/>
        <dbReference type="Rhea" id="RHEA-COMP:15675"/>
        <dbReference type="ChEBI" id="CHEBI:15377"/>
        <dbReference type="ChEBI" id="CHEBI:29985"/>
        <dbReference type="ChEBI" id="CHEBI:143623"/>
    </reaction>
    <physiologicalReaction direction="left-to-right" evidence="15">
        <dbReference type="Rhea" id="RHEA:60005"/>
    </physiologicalReaction>
</comment>
<feature type="active site" description="Proton donor/acceptor" evidence="19">
    <location>
        <position position="535"/>
    </location>
</feature>
<evidence type="ECO:0000256" key="2">
    <source>
        <dbReference type="ARBA" id="ARBA00004114"/>
    </source>
</evidence>